<accession>U6MHC9</accession>
<evidence type="ECO:0000256" key="4">
    <source>
        <dbReference type="SAM" id="MobiDB-lite"/>
    </source>
</evidence>
<dbReference type="InterPro" id="IPR051183">
    <property type="entry name" value="U1_U11-U12_snRNP_70-35kDa"/>
</dbReference>
<feature type="region of interest" description="Disordered" evidence="4">
    <location>
        <begin position="501"/>
        <end position="688"/>
    </location>
</feature>
<feature type="compositionally biased region" description="Low complexity" evidence="4">
    <location>
        <begin position="213"/>
        <end position="232"/>
    </location>
</feature>
<dbReference type="Gene3D" id="3.30.70.330">
    <property type="match status" value="1"/>
</dbReference>
<organism evidence="6 7">
    <name type="scientific">Eimeria maxima</name>
    <name type="common">Coccidian parasite</name>
    <dbReference type="NCBI Taxonomy" id="5804"/>
    <lineage>
        <taxon>Eukaryota</taxon>
        <taxon>Sar</taxon>
        <taxon>Alveolata</taxon>
        <taxon>Apicomplexa</taxon>
        <taxon>Conoidasida</taxon>
        <taxon>Coccidia</taxon>
        <taxon>Eucoccidiorida</taxon>
        <taxon>Eimeriorina</taxon>
        <taxon>Eimeriidae</taxon>
        <taxon>Eimeria</taxon>
    </lineage>
</organism>
<evidence type="ECO:0000256" key="1">
    <source>
        <dbReference type="ARBA" id="ARBA00004123"/>
    </source>
</evidence>
<dbReference type="SUPFAM" id="SSF54928">
    <property type="entry name" value="RNA-binding domain, RBD"/>
    <property type="match status" value="1"/>
</dbReference>
<dbReference type="Proteomes" id="UP000030763">
    <property type="component" value="Unassembled WGS sequence"/>
</dbReference>
<feature type="region of interest" description="Disordered" evidence="4">
    <location>
        <begin position="67"/>
        <end position="122"/>
    </location>
</feature>
<dbReference type="GO" id="GO:0071011">
    <property type="term" value="C:precatalytic spliceosome"/>
    <property type="evidence" value="ECO:0007669"/>
    <property type="project" value="TreeGrafter"/>
</dbReference>
<dbReference type="CDD" id="cd21546">
    <property type="entry name" value="SPOC_FPA-like"/>
    <property type="match status" value="1"/>
</dbReference>
<evidence type="ECO:0000256" key="2">
    <source>
        <dbReference type="ARBA" id="ARBA00023242"/>
    </source>
</evidence>
<dbReference type="InterPro" id="IPR035979">
    <property type="entry name" value="RBD_domain_sf"/>
</dbReference>
<reference evidence="6" key="2">
    <citation type="submission" date="2013-10" db="EMBL/GenBank/DDBJ databases">
        <authorList>
            <person name="Aslett M."/>
        </authorList>
    </citation>
    <scope>NUCLEOTIDE SEQUENCE [LARGE SCALE GENOMIC DNA]</scope>
    <source>
        <strain evidence="6">Weybridge</strain>
    </source>
</reference>
<keyword evidence="7" id="KW-1185">Reference proteome</keyword>
<keyword evidence="3" id="KW-0694">RNA-binding</keyword>
<feature type="compositionally biased region" description="Pro residues" evidence="4">
    <location>
        <begin position="20"/>
        <end position="30"/>
    </location>
</feature>
<dbReference type="InterPro" id="IPR012677">
    <property type="entry name" value="Nucleotide-bd_a/b_plait_sf"/>
</dbReference>
<dbReference type="PANTHER" id="PTHR13952">
    <property type="entry name" value="U1 SMALL NUCLEAR RIBONUCLEOPROTEIN 70 KD"/>
    <property type="match status" value="1"/>
</dbReference>
<proteinExistence type="predicted"/>
<feature type="region of interest" description="Disordered" evidence="4">
    <location>
        <begin position="292"/>
        <end position="317"/>
    </location>
</feature>
<dbReference type="Pfam" id="PF07744">
    <property type="entry name" value="SPOC"/>
    <property type="match status" value="1"/>
</dbReference>
<dbReference type="RefSeq" id="XP_013338524.1">
    <property type="nucleotide sequence ID" value="XM_013483070.1"/>
</dbReference>
<dbReference type="InterPro" id="IPR012921">
    <property type="entry name" value="SPOC_C"/>
</dbReference>
<dbReference type="EMBL" id="HG722258">
    <property type="protein sequence ID" value="CDJ61874.1"/>
    <property type="molecule type" value="Genomic_DNA"/>
</dbReference>
<evidence type="ECO:0000313" key="7">
    <source>
        <dbReference type="Proteomes" id="UP000030763"/>
    </source>
</evidence>
<evidence type="ECO:0000259" key="5">
    <source>
        <dbReference type="PROSITE" id="PS50102"/>
    </source>
</evidence>
<dbReference type="PANTHER" id="PTHR13952:SF6">
    <property type="entry name" value="U11_U12 SMALL NUCLEAR RIBONUCLEOPROTEIN 35 KDA PROTEIN"/>
    <property type="match status" value="1"/>
</dbReference>
<dbReference type="Pfam" id="PF00076">
    <property type="entry name" value="RRM_1"/>
    <property type="match status" value="1"/>
</dbReference>
<evidence type="ECO:0000256" key="3">
    <source>
        <dbReference type="PROSITE-ProRule" id="PRU00176"/>
    </source>
</evidence>
<dbReference type="GO" id="GO:0017069">
    <property type="term" value="F:snRNA binding"/>
    <property type="evidence" value="ECO:0007669"/>
    <property type="project" value="TreeGrafter"/>
</dbReference>
<evidence type="ECO:0000313" key="6">
    <source>
        <dbReference type="EMBL" id="CDJ61874.1"/>
    </source>
</evidence>
<dbReference type="GO" id="GO:0000398">
    <property type="term" value="P:mRNA splicing, via spliceosome"/>
    <property type="evidence" value="ECO:0007669"/>
    <property type="project" value="TreeGrafter"/>
</dbReference>
<name>U6MHC9_EIMMA</name>
<feature type="region of interest" description="Disordered" evidence="4">
    <location>
        <begin position="1"/>
        <end position="33"/>
    </location>
</feature>
<dbReference type="OMA" id="HRSKCEE"/>
<feature type="region of interest" description="Disordered" evidence="4">
    <location>
        <begin position="199"/>
        <end position="276"/>
    </location>
</feature>
<comment type="subcellular location">
    <subcellularLocation>
        <location evidence="1">Nucleus</location>
    </subcellularLocation>
</comment>
<sequence>MDGSFQAPHGASVGLSGGLPPLPGAPPPVGGLPAGAFPGAANAGGSLPPLLPGLPYAPQALLAGPGGPGLPPSVLTPPPAIGPGSAGGEDGGAPSGGPPSWTLEGRGRAEGAPRQSSTGGRNLYIHNVSKEAREADVRAFFSQCGEVESVALRVNQRVGPNAVYAFVLYKNAEDARRCFETLNGKTFMGRCVRVEYQRGRTGGRNGGTDDAGSEAGSEVHGAAAAGSSSNSSRRPNRGKQHTERGGNRSDRDWDRRGRQPIRPMDDERRDGDARMRDWGHDEEAMYRRDGHNGLMLPLQPQPPPQQQQPPTDQPQQQLEVPAAREPLLLFPLLQQHRARHGFPFLKDFSSSPPTIPAATSGLPAAPPGTGAPAGPCGAGAQWRWTLGRNDRKKVAVTALCLQGEVPLEMQQLQSMLNVSHRSKCEELALKPMDAAVLLEPASPENEASFNEYLSYFRSKERAGVACLPGGVFLYFVPPGFQAFDKYRYLFPQHLRNSNSVMVGLLGPSPHSGSATATSHPAPEQQQQPQQQWQQQLPASGPQQAWPQQQPWQQQQQQQQQQQKQQSSWQQPQLQQGWSQQQQPPSQVKQQFGVNQSWQPQQPQQPQQQPQQQQWSPDSLQQQQVPPMQQQQQVPPVQQQQQPWQQQQHQPQSWHQQQQQQQQSGNSQSGLPEQQQQQQEGPAGGISWMQQLSNMAAFLGAKK</sequence>
<dbReference type="VEuPathDB" id="ToxoDB:EMWEY_00045790"/>
<dbReference type="InterPro" id="IPR000504">
    <property type="entry name" value="RRM_dom"/>
</dbReference>
<feature type="domain" description="RRM" evidence="5">
    <location>
        <begin position="121"/>
        <end position="199"/>
    </location>
</feature>
<dbReference type="AlphaFoldDB" id="U6MHC9"/>
<feature type="compositionally biased region" description="Low complexity" evidence="4">
    <location>
        <begin position="520"/>
        <end position="663"/>
    </location>
</feature>
<feature type="compositionally biased region" description="Basic and acidic residues" evidence="4">
    <location>
        <begin position="240"/>
        <end position="276"/>
    </location>
</feature>
<dbReference type="SMART" id="SM00360">
    <property type="entry name" value="RRM"/>
    <property type="match status" value="1"/>
</dbReference>
<dbReference type="PROSITE" id="PS50102">
    <property type="entry name" value="RRM"/>
    <property type="match status" value="1"/>
</dbReference>
<feature type="compositionally biased region" description="Pro residues" evidence="4">
    <location>
        <begin position="68"/>
        <end position="81"/>
    </location>
</feature>
<protein>
    <submittedName>
        <fullName evidence="6">RNA binding motif-containing zinc finger protein, putative</fullName>
    </submittedName>
</protein>
<dbReference type="GO" id="GO:0003729">
    <property type="term" value="F:mRNA binding"/>
    <property type="evidence" value="ECO:0007669"/>
    <property type="project" value="TreeGrafter"/>
</dbReference>
<keyword evidence="2" id="KW-0539">Nucleus</keyword>
<reference evidence="6" key="1">
    <citation type="submission" date="2013-10" db="EMBL/GenBank/DDBJ databases">
        <title>Genomic analysis of the causative agents of coccidiosis in chickens.</title>
        <authorList>
            <person name="Reid A.J."/>
            <person name="Blake D."/>
            <person name="Billington K."/>
            <person name="Browne H."/>
            <person name="Dunn M."/>
            <person name="Hung S."/>
            <person name="Kawahara F."/>
            <person name="Miranda-Saavedra D."/>
            <person name="Mourier T."/>
            <person name="Nagra H."/>
            <person name="Otto T.D."/>
            <person name="Rawlings N."/>
            <person name="Sanchez A."/>
            <person name="Sanders M."/>
            <person name="Subramaniam C."/>
            <person name="Tay Y."/>
            <person name="Dear P."/>
            <person name="Doerig C."/>
            <person name="Gruber A."/>
            <person name="Parkinson J."/>
            <person name="Shirley M."/>
            <person name="Wan K.L."/>
            <person name="Berriman M."/>
            <person name="Tomley F."/>
            <person name="Pain A."/>
        </authorList>
    </citation>
    <scope>NUCLEOTIDE SEQUENCE [LARGE SCALE GENOMIC DNA]</scope>
    <source>
        <strain evidence="6">Weybridge</strain>
    </source>
</reference>
<feature type="compositionally biased region" description="Gly residues" evidence="4">
    <location>
        <begin position="84"/>
        <end position="95"/>
    </location>
</feature>
<feature type="compositionally biased region" description="Low complexity" evidence="4">
    <location>
        <begin position="308"/>
        <end position="317"/>
    </location>
</feature>
<dbReference type="GeneID" id="25338565"/>
<gene>
    <name evidence="6" type="ORF">EMWEY_00045790</name>
</gene>
<dbReference type="OrthoDB" id="639027at2759"/>
<dbReference type="CDD" id="cd00590">
    <property type="entry name" value="RRM_SF"/>
    <property type="match status" value="1"/>
</dbReference>